<reference evidence="1 2" key="1">
    <citation type="submission" date="2019-07" db="EMBL/GenBank/DDBJ databases">
        <title>Diversity of Bacteria from Kongsfjorden, Arctic.</title>
        <authorList>
            <person name="Yu Y."/>
        </authorList>
    </citation>
    <scope>NUCLEOTIDE SEQUENCE [LARGE SCALE GENOMIC DNA]</scope>
    <source>
        <strain evidence="1 2">SM1928</strain>
    </source>
</reference>
<protein>
    <submittedName>
        <fullName evidence="1">Uncharacterized protein</fullName>
    </submittedName>
</protein>
<dbReference type="EMBL" id="VNFK01000001">
    <property type="protein sequence ID" value="TVU66753.1"/>
    <property type="molecule type" value="Genomic_DNA"/>
</dbReference>
<evidence type="ECO:0000313" key="2">
    <source>
        <dbReference type="Proteomes" id="UP000316500"/>
    </source>
</evidence>
<evidence type="ECO:0000313" key="1">
    <source>
        <dbReference type="EMBL" id="TVU66753.1"/>
    </source>
</evidence>
<organism evidence="1 2">
    <name type="scientific">Paenarthrobacter nitroguajacolicus</name>
    <name type="common">Arthrobacter nitroguajacolicus</name>
    <dbReference type="NCBI Taxonomy" id="211146"/>
    <lineage>
        <taxon>Bacteria</taxon>
        <taxon>Bacillati</taxon>
        <taxon>Actinomycetota</taxon>
        <taxon>Actinomycetes</taxon>
        <taxon>Micrococcales</taxon>
        <taxon>Micrococcaceae</taxon>
        <taxon>Paenarthrobacter</taxon>
    </lineage>
</organism>
<dbReference type="Proteomes" id="UP000316500">
    <property type="component" value="Unassembled WGS sequence"/>
</dbReference>
<dbReference type="OrthoDB" id="6065038at2"/>
<dbReference type="AlphaFoldDB" id="A0A558HC97"/>
<name>A0A558HC97_PAENT</name>
<sequence length="260" mass="29037">MATINFTGRLKIDRSKVHIRLREDDGKIMLDVLRLDLDGLELPPSAAVTVEAYRQTVKVRIPCGSVGALEKPQNLHITDFDVMETIQLRVRVVGTEGSSHGKILAVADHLRGATEDEQNSEPLLKLQRDELGDLVWKFGLDGDQPILYVNKDLQNHDGIVNAPYFKALILPEFFRQVCLWIARNLDDSQDPHSTVRHWLIYFESIGVDLDELDALEADDPSNEDIINNWAQAAAATFATQINSLALLNGTAEVEGEDDND</sequence>
<proteinExistence type="predicted"/>
<accession>A0A558HC97</accession>
<dbReference type="RefSeq" id="WP_144647809.1">
    <property type="nucleotide sequence ID" value="NZ_VNFK01000001.1"/>
</dbReference>
<comment type="caution">
    <text evidence="1">The sequence shown here is derived from an EMBL/GenBank/DDBJ whole genome shotgun (WGS) entry which is preliminary data.</text>
</comment>
<gene>
    <name evidence="1" type="ORF">FQP90_01005</name>
</gene>